<dbReference type="PANTHER" id="PTHR30427:SF1">
    <property type="entry name" value="TRANSCRIPTIONAL ACTIVATOR PROTEIN LYSR"/>
    <property type="match status" value="1"/>
</dbReference>
<keyword evidence="2" id="KW-0805">Transcription regulation</keyword>
<keyword evidence="7" id="KW-1185">Reference proteome</keyword>
<evidence type="ECO:0000256" key="1">
    <source>
        <dbReference type="ARBA" id="ARBA00009437"/>
    </source>
</evidence>
<sequence length="303" mass="33945">MIQLRQLEAFRAVATTGNVTSAAKLLDISQPAVSRLISSLTQRVGFEVFMRDGGRLVPTQEARFLLGEVDRVLAGLGNIEKLVEEIHDLQVGHLRITCLPGFATTHLPRVVADFMKERPGVTMAIEPDRPERILDWIISHQYDVGISSHHEPHPALEIIPIMMRSVCVLPQGHRLKDKEHITPQDLDNEPFIHARRGSDYFNLVNAAFEASGARLNPIIESRQFGLACRIVAGGVGVSVVSIIDALEYEKDGLIIKPFKPVVPHRLSILFPTHTPRSVITMEFIDRFIKSLEPYQIKSRTQAY</sequence>
<dbReference type="PROSITE" id="PS50931">
    <property type="entry name" value="HTH_LYSR"/>
    <property type="match status" value="1"/>
</dbReference>
<dbReference type="InterPro" id="IPR005119">
    <property type="entry name" value="LysR_subst-bd"/>
</dbReference>
<dbReference type="SUPFAM" id="SSF53850">
    <property type="entry name" value="Periplasmic binding protein-like II"/>
    <property type="match status" value="1"/>
</dbReference>
<dbReference type="RefSeq" id="WP_090071492.1">
    <property type="nucleotide sequence ID" value="NZ_FOVR01000004.1"/>
</dbReference>
<dbReference type="OrthoDB" id="8479870at2"/>
<proteinExistence type="inferred from homology"/>
<dbReference type="SUPFAM" id="SSF46785">
    <property type="entry name" value="Winged helix' DNA-binding domain"/>
    <property type="match status" value="1"/>
</dbReference>
<evidence type="ECO:0000313" key="7">
    <source>
        <dbReference type="Proteomes" id="UP000199236"/>
    </source>
</evidence>
<dbReference type="Pfam" id="PF03466">
    <property type="entry name" value="LysR_substrate"/>
    <property type="match status" value="1"/>
</dbReference>
<feature type="domain" description="HTH lysR-type" evidence="5">
    <location>
        <begin position="2"/>
        <end position="59"/>
    </location>
</feature>
<dbReference type="STRING" id="655353.SAMN04488056_10470"/>
<protein>
    <submittedName>
        <fullName evidence="6">DNA-binding transcriptional regulator, LysR family</fullName>
    </submittedName>
</protein>
<accession>A0A1I5FJD0</accession>
<dbReference type="InterPro" id="IPR036390">
    <property type="entry name" value="WH_DNA-bd_sf"/>
</dbReference>
<evidence type="ECO:0000256" key="4">
    <source>
        <dbReference type="ARBA" id="ARBA00023163"/>
    </source>
</evidence>
<dbReference type="EMBL" id="FOVR01000004">
    <property type="protein sequence ID" value="SFO23834.1"/>
    <property type="molecule type" value="Genomic_DNA"/>
</dbReference>
<evidence type="ECO:0000256" key="2">
    <source>
        <dbReference type="ARBA" id="ARBA00023015"/>
    </source>
</evidence>
<dbReference type="GO" id="GO:0043565">
    <property type="term" value="F:sequence-specific DNA binding"/>
    <property type="evidence" value="ECO:0007669"/>
    <property type="project" value="TreeGrafter"/>
</dbReference>
<evidence type="ECO:0000259" key="5">
    <source>
        <dbReference type="PROSITE" id="PS50931"/>
    </source>
</evidence>
<dbReference type="Gene3D" id="1.10.10.10">
    <property type="entry name" value="Winged helix-like DNA-binding domain superfamily/Winged helix DNA-binding domain"/>
    <property type="match status" value="1"/>
</dbReference>
<comment type="similarity">
    <text evidence="1">Belongs to the LysR transcriptional regulatory family.</text>
</comment>
<dbReference type="PANTHER" id="PTHR30427">
    <property type="entry name" value="TRANSCRIPTIONAL ACTIVATOR PROTEIN LYSR"/>
    <property type="match status" value="1"/>
</dbReference>
<reference evidence="6 7" key="1">
    <citation type="submission" date="2016-10" db="EMBL/GenBank/DDBJ databases">
        <authorList>
            <person name="de Groot N.N."/>
        </authorList>
    </citation>
    <scope>NUCLEOTIDE SEQUENCE [LARGE SCALE GENOMIC DNA]</scope>
    <source>
        <strain evidence="6 7">CGMCC 1.9157</strain>
    </source>
</reference>
<name>A0A1I5FJD0_9HYPH</name>
<dbReference type="InterPro" id="IPR000847">
    <property type="entry name" value="LysR_HTH_N"/>
</dbReference>
<keyword evidence="4" id="KW-0804">Transcription</keyword>
<keyword evidence="3 6" id="KW-0238">DNA-binding</keyword>
<organism evidence="6 7">
    <name type="scientific">Cohaesibacter marisflavi</name>
    <dbReference type="NCBI Taxonomy" id="655353"/>
    <lineage>
        <taxon>Bacteria</taxon>
        <taxon>Pseudomonadati</taxon>
        <taxon>Pseudomonadota</taxon>
        <taxon>Alphaproteobacteria</taxon>
        <taxon>Hyphomicrobiales</taxon>
        <taxon>Cohaesibacteraceae</taxon>
    </lineage>
</organism>
<dbReference type="Gene3D" id="3.40.190.290">
    <property type="match status" value="1"/>
</dbReference>
<dbReference type="GO" id="GO:0010628">
    <property type="term" value="P:positive regulation of gene expression"/>
    <property type="evidence" value="ECO:0007669"/>
    <property type="project" value="TreeGrafter"/>
</dbReference>
<evidence type="ECO:0000256" key="3">
    <source>
        <dbReference type="ARBA" id="ARBA00023125"/>
    </source>
</evidence>
<dbReference type="GO" id="GO:0003700">
    <property type="term" value="F:DNA-binding transcription factor activity"/>
    <property type="evidence" value="ECO:0007669"/>
    <property type="project" value="InterPro"/>
</dbReference>
<dbReference type="Proteomes" id="UP000199236">
    <property type="component" value="Unassembled WGS sequence"/>
</dbReference>
<dbReference type="PRINTS" id="PR00039">
    <property type="entry name" value="HTHLYSR"/>
</dbReference>
<dbReference type="InterPro" id="IPR036388">
    <property type="entry name" value="WH-like_DNA-bd_sf"/>
</dbReference>
<gene>
    <name evidence="6" type="ORF">SAMN04488056_10470</name>
</gene>
<evidence type="ECO:0000313" key="6">
    <source>
        <dbReference type="EMBL" id="SFO23834.1"/>
    </source>
</evidence>
<dbReference type="Pfam" id="PF00126">
    <property type="entry name" value="HTH_1"/>
    <property type="match status" value="1"/>
</dbReference>
<dbReference type="AlphaFoldDB" id="A0A1I5FJD0"/>